<dbReference type="Pfam" id="PF02423">
    <property type="entry name" value="OCD_Mu_crystall"/>
    <property type="match status" value="1"/>
</dbReference>
<dbReference type="GO" id="GO:0016491">
    <property type="term" value="F:oxidoreductase activity"/>
    <property type="evidence" value="ECO:0007669"/>
    <property type="project" value="UniProtKB-ARBA"/>
</dbReference>
<dbReference type="NCBIfam" id="NF004793">
    <property type="entry name" value="PRK06141.1"/>
    <property type="match status" value="1"/>
</dbReference>
<gene>
    <name evidence="2" type="ORF">GQF03_17350</name>
</gene>
<evidence type="ECO:0000313" key="3">
    <source>
        <dbReference type="Proteomes" id="UP000445696"/>
    </source>
</evidence>
<proteinExistence type="inferred from homology"/>
<keyword evidence="3" id="KW-1185">Reference proteome</keyword>
<dbReference type="AlphaFoldDB" id="A0A845MQ58"/>
<dbReference type="GO" id="GO:0005737">
    <property type="term" value="C:cytoplasm"/>
    <property type="evidence" value="ECO:0007669"/>
    <property type="project" value="TreeGrafter"/>
</dbReference>
<dbReference type="PIRSF" id="PIRSF001439">
    <property type="entry name" value="CryM"/>
    <property type="match status" value="1"/>
</dbReference>
<protein>
    <submittedName>
        <fullName evidence="2">Ornithine cyclodeaminase family protein</fullName>
    </submittedName>
</protein>
<dbReference type="InterPro" id="IPR036291">
    <property type="entry name" value="NAD(P)-bd_dom_sf"/>
</dbReference>
<dbReference type="FunFam" id="3.40.50.720:FF:000311">
    <property type="entry name" value="Ornithine cyclodeaminase"/>
    <property type="match status" value="1"/>
</dbReference>
<comment type="similarity">
    <text evidence="1">Belongs to the ornithine cyclodeaminase/mu-crystallin family.</text>
</comment>
<evidence type="ECO:0000256" key="1">
    <source>
        <dbReference type="ARBA" id="ARBA00008903"/>
    </source>
</evidence>
<dbReference type="SUPFAM" id="SSF51735">
    <property type="entry name" value="NAD(P)-binding Rossmann-fold domains"/>
    <property type="match status" value="1"/>
</dbReference>
<name>A0A845MQ58_9PROT</name>
<dbReference type="Gene3D" id="3.30.1780.10">
    <property type="entry name" value="ornithine cyclodeaminase, domain 1"/>
    <property type="match status" value="1"/>
</dbReference>
<dbReference type="PANTHER" id="PTHR13812">
    <property type="entry name" value="KETIMINE REDUCTASE MU-CRYSTALLIN"/>
    <property type="match status" value="1"/>
</dbReference>
<dbReference type="PANTHER" id="PTHR13812:SF19">
    <property type="entry name" value="KETIMINE REDUCTASE MU-CRYSTALLIN"/>
    <property type="match status" value="1"/>
</dbReference>
<dbReference type="RefSeq" id="WP_161340562.1">
    <property type="nucleotide sequence ID" value="NZ_JBHSDG010000003.1"/>
</dbReference>
<evidence type="ECO:0000313" key="2">
    <source>
        <dbReference type="EMBL" id="MZR24104.1"/>
    </source>
</evidence>
<dbReference type="Proteomes" id="UP000445696">
    <property type="component" value="Unassembled WGS sequence"/>
</dbReference>
<organism evidence="2 3">
    <name type="scientific">Sneathiella chungangensis</name>
    <dbReference type="NCBI Taxonomy" id="1418234"/>
    <lineage>
        <taxon>Bacteria</taxon>
        <taxon>Pseudomonadati</taxon>
        <taxon>Pseudomonadota</taxon>
        <taxon>Alphaproteobacteria</taxon>
        <taxon>Sneathiellales</taxon>
        <taxon>Sneathiellaceae</taxon>
        <taxon>Sneathiella</taxon>
    </lineage>
</organism>
<dbReference type="InterPro" id="IPR023401">
    <property type="entry name" value="ODC_N"/>
</dbReference>
<dbReference type="OrthoDB" id="9785971at2"/>
<sequence>MRIIETSDIAAALHYPALIAALRDMFAKGCTQPLRHHHALDPENERKGTLLIMPAWQSGGFLGLKTVTVMPENGTKGLPSVQGTYLLFDAENGSALALMDAGELTTRRTAAASALAADYLARKDASSLLMVGAGAMAPCLIRAHAAIRDFTTVSIWNHRPEKAEILAAELTGEGIPARAVTDLEAAAREADVISCATLSTEPLIQGDWLKPGAHLDLVGAFTPRMRESDDAAVKIASLFVDTREGGLHEAGDIVQPLAAGVITEADIRADLYDLCRRAHPGRTSEDEITLFKSTGAALEDLAAAILAYQAAP</sequence>
<dbReference type="InterPro" id="IPR003462">
    <property type="entry name" value="ODC_Mu_crystall"/>
</dbReference>
<reference evidence="2 3" key="1">
    <citation type="journal article" date="2014" name="Int. J. Syst. Evol. Microbiol.">
        <title>Sneathiella chungangensis sp. nov., isolated from a marine sand, and emended description of the genus Sneathiella.</title>
        <authorList>
            <person name="Siamphan C."/>
            <person name="Kim H."/>
            <person name="Lee J.S."/>
            <person name="Kim W."/>
        </authorList>
    </citation>
    <scope>NUCLEOTIDE SEQUENCE [LARGE SCALE GENOMIC DNA]</scope>
    <source>
        <strain evidence="2 3">KCTC 32476</strain>
    </source>
</reference>
<accession>A0A845MQ58</accession>
<dbReference type="Gene3D" id="3.40.50.720">
    <property type="entry name" value="NAD(P)-binding Rossmann-like Domain"/>
    <property type="match status" value="1"/>
</dbReference>
<dbReference type="GO" id="GO:0019752">
    <property type="term" value="P:carboxylic acid metabolic process"/>
    <property type="evidence" value="ECO:0007669"/>
    <property type="project" value="UniProtKB-ARBA"/>
</dbReference>
<dbReference type="EMBL" id="WTVA01000015">
    <property type="protein sequence ID" value="MZR24104.1"/>
    <property type="molecule type" value="Genomic_DNA"/>
</dbReference>
<comment type="caution">
    <text evidence="2">The sequence shown here is derived from an EMBL/GenBank/DDBJ whole genome shotgun (WGS) entry which is preliminary data.</text>
</comment>